<dbReference type="AlphaFoldDB" id="A0A919X9E9"/>
<comment type="caution">
    <text evidence="1">The sequence shown here is derived from an EMBL/GenBank/DDBJ whole genome shotgun (WGS) entry which is preliminary data.</text>
</comment>
<proteinExistence type="predicted"/>
<protein>
    <recommendedName>
        <fullName evidence="3">ABC transporter periplasmic binding protein yphF</fullName>
    </recommendedName>
</protein>
<reference evidence="1" key="1">
    <citation type="submission" date="2021-03" db="EMBL/GenBank/DDBJ databases">
        <title>Antimicrobial resistance genes in bacteria isolated from Japanese honey, and their potential for conferring macrolide and lincosamide resistance in the American foulbrood pathogen Paenibacillus larvae.</title>
        <authorList>
            <person name="Okamoto M."/>
            <person name="Kumagai M."/>
            <person name="Kanamori H."/>
            <person name="Takamatsu D."/>
        </authorList>
    </citation>
    <scope>NUCLEOTIDE SEQUENCE</scope>
    <source>
        <strain evidence="1">J43TS3</strain>
    </source>
</reference>
<name>A0A919X9E9_9BACI</name>
<dbReference type="PROSITE" id="PS51257">
    <property type="entry name" value="PROKAR_LIPOPROTEIN"/>
    <property type="match status" value="1"/>
</dbReference>
<keyword evidence="2" id="KW-1185">Reference proteome</keyword>
<organism evidence="1 2">
    <name type="scientific">Ornithinibacillus bavariensis</name>
    <dbReference type="NCBI Taxonomy" id="545502"/>
    <lineage>
        <taxon>Bacteria</taxon>
        <taxon>Bacillati</taxon>
        <taxon>Bacillota</taxon>
        <taxon>Bacilli</taxon>
        <taxon>Bacillales</taxon>
        <taxon>Bacillaceae</taxon>
        <taxon>Ornithinibacillus</taxon>
    </lineage>
</organism>
<dbReference type="Proteomes" id="UP000676917">
    <property type="component" value="Unassembled WGS sequence"/>
</dbReference>
<dbReference type="EMBL" id="BORP01000007">
    <property type="protein sequence ID" value="GIO28461.1"/>
    <property type="molecule type" value="Genomic_DNA"/>
</dbReference>
<sequence>MKHTYILVFLIFAMIFLSGCLYPDNELSKNQISNETQLELVQSAIENYQDKTNGLLPIRTKPSDTPIFEKYLIDFTLLKEQGSIAEIPGNAYENGGIYQYAILNPETDPKVKLIDLRITEALRSVNVRIDSFRNKHIYPPFGERIEGDIFAIDYKKIGLESPPVIESPYSDALLPIVLDATGKTYIDYRIDLNNALKEYKNSYQDGDDIRYLLAENTPFLPVYSLPYTIKDNEPVFMVE</sequence>
<dbReference type="RefSeq" id="WP_212921924.1">
    <property type="nucleotide sequence ID" value="NZ_BORP01000007.1"/>
</dbReference>
<evidence type="ECO:0000313" key="1">
    <source>
        <dbReference type="EMBL" id="GIO28461.1"/>
    </source>
</evidence>
<gene>
    <name evidence="1" type="ORF">J43TS3_30720</name>
</gene>
<accession>A0A919X9E9</accession>
<evidence type="ECO:0000313" key="2">
    <source>
        <dbReference type="Proteomes" id="UP000676917"/>
    </source>
</evidence>
<evidence type="ECO:0008006" key="3">
    <source>
        <dbReference type="Google" id="ProtNLM"/>
    </source>
</evidence>